<gene>
    <name evidence="2" type="ORF">IWX46DRAFT_587262</name>
</gene>
<feature type="signal peptide" evidence="1">
    <location>
        <begin position="1"/>
        <end position="21"/>
    </location>
</feature>
<evidence type="ECO:0000313" key="3">
    <source>
        <dbReference type="Proteomes" id="UP001365128"/>
    </source>
</evidence>
<protein>
    <submittedName>
        <fullName evidence="2">Uncharacterized protein</fullName>
    </submittedName>
</protein>
<evidence type="ECO:0000256" key="1">
    <source>
        <dbReference type="SAM" id="SignalP"/>
    </source>
</evidence>
<keyword evidence="3" id="KW-1185">Reference proteome</keyword>
<sequence length="153" mass="15754">MFSPRSLALLATAALCATTHAANTVTVINKCSYALSLVEDRNAGGGLSTSTLDTGTMSAAIEYNDSPLHVRVYMALGDPNDNLAFEAEVAMNDVFYDVVESVSGSAVGNDFTLSTSSADCPGIDGAEANISPTDGNTSHQCAEGASFTWTLCG</sequence>
<name>A0ABR1MR59_9PEZI</name>
<organism evidence="2 3">
    <name type="scientific">Phyllosticta citricarpa</name>
    <dbReference type="NCBI Taxonomy" id="55181"/>
    <lineage>
        <taxon>Eukaryota</taxon>
        <taxon>Fungi</taxon>
        <taxon>Dikarya</taxon>
        <taxon>Ascomycota</taxon>
        <taxon>Pezizomycotina</taxon>
        <taxon>Dothideomycetes</taxon>
        <taxon>Dothideomycetes incertae sedis</taxon>
        <taxon>Botryosphaeriales</taxon>
        <taxon>Phyllostictaceae</taxon>
        <taxon>Phyllosticta</taxon>
    </lineage>
</organism>
<dbReference type="Pfam" id="PF04681">
    <property type="entry name" value="Bys1"/>
    <property type="match status" value="1"/>
</dbReference>
<dbReference type="InterPro" id="IPR006771">
    <property type="entry name" value="CetA-like"/>
</dbReference>
<feature type="chain" id="PRO_5045790426" evidence="1">
    <location>
        <begin position="22"/>
        <end position="153"/>
    </location>
</feature>
<dbReference type="EMBL" id="JBBPDW010000002">
    <property type="protein sequence ID" value="KAK7555485.1"/>
    <property type="molecule type" value="Genomic_DNA"/>
</dbReference>
<comment type="caution">
    <text evidence="2">The sequence shown here is derived from an EMBL/GenBank/DDBJ whole genome shotgun (WGS) entry which is preliminary data.</text>
</comment>
<dbReference type="Proteomes" id="UP001365128">
    <property type="component" value="Unassembled WGS sequence"/>
</dbReference>
<keyword evidence="1" id="KW-0732">Signal</keyword>
<evidence type="ECO:0000313" key="2">
    <source>
        <dbReference type="EMBL" id="KAK7555485.1"/>
    </source>
</evidence>
<proteinExistence type="predicted"/>
<reference evidence="2 3" key="1">
    <citation type="submission" date="2024-04" db="EMBL/GenBank/DDBJ databases">
        <title>Phyllosticta paracitricarpa is synonymous to the EU quarantine fungus P. citricarpa based on phylogenomic analyses.</title>
        <authorList>
            <consortium name="Lawrence Berkeley National Laboratory"/>
            <person name="Van Ingen-Buijs V.A."/>
            <person name="Van Westerhoven A.C."/>
            <person name="Haridas S."/>
            <person name="Skiadas P."/>
            <person name="Martin F."/>
            <person name="Groenewald J.Z."/>
            <person name="Crous P.W."/>
            <person name="Seidl M.F."/>
        </authorList>
    </citation>
    <scope>NUCLEOTIDE SEQUENCE [LARGE SCALE GENOMIC DNA]</scope>
    <source>
        <strain evidence="2 3">CBS 122670</strain>
    </source>
</reference>
<accession>A0ABR1MR59</accession>